<evidence type="ECO:0000313" key="2">
    <source>
        <dbReference type="Proteomes" id="UP000266861"/>
    </source>
</evidence>
<dbReference type="AlphaFoldDB" id="A0A397JCP5"/>
<evidence type="ECO:0008006" key="3">
    <source>
        <dbReference type="Google" id="ProtNLM"/>
    </source>
</evidence>
<gene>
    <name evidence="1" type="ORF">Glove_54g162</name>
</gene>
<name>A0A397JCP5_9GLOM</name>
<comment type="caution">
    <text evidence="1">The sequence shown here is derived from an EMBL/GenBank/DDBJ whole genome shotgun (WGS) entry which is preliminary data.</text>
</comment>
<dbReference type="EMBL" id="PQFF01000051">
    <property type="protein sequence ID" value="RHZ86125.1"/>
    <property type="molecule type" value="Genomic_DNA"/>
</dbReference>
<sequence length="192" mass="22478">MKIILIRDPSGNLKNRKSTYRNFTDRKIFPISDFGLSKLIKENPNNPEKKNIFDVLPYISPEPDLYHVVNKAEEFSANQNYSRGSIWKNISRIFHWRKESTNKTNSETAIPTALNYQTHPQAIYTSRLLNYSSLPKSKNEENFERELEELTKSTSALTNYYTRNGVMKSRSVWTIEGRNVVRPQNLERDWSA</sequence>
<organism evidence="1 2">
    <name type="scientific">Diversispora epigaea</name>
    <dbReference type="NCBI Taxonomy" id="1348612"/>
    <lineage>
        <taxon>Eukaryota</taxon>
        <taxon>Fungi</taxon>
        <taxon>Fungi incertae sedis</taxon>
        <taxon>Mucoromycota</taxon>
        <taxon>Glomeromycotina</taxon>
        <taxon>Glomeromycetes</taxon>
        <taxon>Diversisporales</taxon>
        <taxon>Diversisporaceae</taxon>
        <taxon>Diversispora</taxon>
    </lineage>
</organism>
<evidence type="ECO:0000313" key="1">
    <source>
        <dbReference type="EMBL" id="RHZ86125.1"/>
    </source>
</evidence>
<dbReference type="Proteomes" id="UP000266861">
    <property type="component" value="Unassembled WGS sequence"/>
</dbReference>
<protein>
    <recommendedName>
        <fullName evidence="3">Protein kinase domain-containing protein</fullName>
    </recommendedName>
</protein>
<proteinExistence type="predicted"/>
<keyword evidence="2" id="KW-1185">Reference proteome</keyword>
<reference evidence="1 2" key="1">
    <citation type="submission" date="2018-08" db="EMBL/GenBank/DDBJ databases">
        <title>Genome and evolution of the arbuscular mycorrhizal fungus Diversispora epigaea (formerly Glomus versiforme) and its bacterial endosymbionts.</title>
        <authorList>
            <person name="Sun X."/>
            <person name="Fei Z."/>
            <person name="Harrison M."/>
        </authorList>
    </citation>
    <scope>NUCLEOTIDE SEQUENCE [LARGE SCALE GENOMIC DNA]</scope>
    <source>
        <strain evidence="1 2">IT104</strain>
    </source>
</reference>
<accession>A0A397JCP5</accession>